<protein>
    <recommendedName>
        <fullName evidence="4">SAM domain-containing protein</fullName>
    </recommendedName>
</protein>
<feature type="compositionally biased region" description="Low complexity" evidence="1">
    <location>
        <begin position="114"/>
        <end position="125"/>
    </location>
</feature>
<feature type="region of interest" description="Disordered" evidence="1">
    <location>
        <begin position="516"/>
        <end position="540"/>
    </location>
</feature>
<feature type="compositionally biased region" description="Polar residues" evidence="1">
    <location>
        <begin position="202"/>
        <end position="212"/>
    </location>
</feature>
<feature type="compositionally biased region" description="Pro residues" evidence="1">
    <location>
        <begin position="752"/>
        <end position="771"/>
    </location>
</feature>
<feature type="region of interest" description="Disordered" evidence="1">
    <location>
        <begin position="114"/>
        <end position="213"/>
    </location>
</feature>
<feature type="compositionally biased region" description="Low complexity" evidence="1">
    <location>
        <begin position="527"/>
        <end position="539"/>
    </location>
</feature>
<accession>A0A5B0P424</accession>
<feature type="compositionally biased region" description="Polar residues" evidence="1">
    <location>
        <begin position="126"/>
        <end position="138"/>
    </location>
</feature>
<comment type="caution">
    <text evidence="2">The sequence shown here is derived from an EMBL/GenBank/DDBJ whole genome shotgun (WGS) entry which is preliminary data.</text>
</comment>
<evidence type="ECO:0008006" key="4">
    <source>
        <dbReference type="Google" id="ProtNLM"/>
    </source>
</evidence>
<evidence type="ECO:0000313" key="2">
    <source>
        <dbReference type="EMBL" id="KAA1095726.1"/>
    </source>
</evidence>
<feature type="region of interest" description="Disordered" evidence="1">
    <location>
        <begin position="625"/>
        <end position="661"/>
    </location>
</feature>
<organism evidence="2 3">
    <name type="scientific">Puccinia graminis f. sp. tritici</name>
    <dbReference type="NCBI Taxonomy" id="56615"/>
    <lineage>
        <taxon>Eukaryota</taxon>
        <taxon>Fungi</taxon>
        <taxon>Dikarya</taxon>
        <taxon>Basidiomycota</taxon>
        <taxon>Pucciniomycotina</taxon>
        <taxon>Pucciniomycetes</taxon>
        <taxon>Pucciniales</taxon>
        <taxon>Pucciniaceae</taxon>
        <taxon>Puccinia</taxon>
    </lineage>
</organism>
<reference evidence="2 3" key="1">
    <citation type="submission" date="2019-05" db="EMBL/GenBank/DDBJ databases">
        <title>Emergence of the Ug99 lineage of the wheat stem rust pathogen through somatic hybridization.</title>
        <authorList>
            <person name="Li F."/>
            <person name="Upadhyaya N.M."/>
            <person name="Sperschneider J."/>
            <person name="Matny O."/>
            <person name="Nguyen-Phuc H."/>
            <person name="Mago R."/>
            <person name="Raley C."/>
            <person name="Miller M.E."/>
            <person name="Silverstein K.A.T."/>
            <person name="Henningsen E."/>
            <person name="Hirsch C.D."/>
            <person name="Visser B."/>
            <person name="Pretorius Z.A."/>
            <person name="Steffenson B.J."/>
            <person name="Schwessinger B."/>
            <person name="Dodds P.N."/>
            <person name="Figueroa M."/>
        </authorList>
    </citation>
    <scope>NUCLEOTIDE SEQUENCE [LARGE SCALE GENOMIC DNA]</scope>
    <source>
        <strain evidence="2 3">Ug99</strain>
    </source>
</reference>
<dbReference type="EMBL" id="VDEP01000371">
    <property type="protein sequence ID" value="KAA1095726.1"/>
    <property type="molecule type" value="Genomic_DNA"/>
</dbReference>
<dbReference type="Proteomes" id="UP000325313">
    <property type="component" value="Unassembled WGS sequence"/>
</dbReference>
<feature type="region of interest" description="Disordered" evidence="1">
    <location>
        <begin position="791"/>
        <end position="831"/>
    </location>
</feature>
<dbReference type="AlphaFoldDB" id="A0A5B0P424"/>
<evidence type="ECO:0000256" key="1">
    <source>
        <dbReference type="SAM" id="MobiDB-lite"/>
    </source>
</evidence>
<gene>
    <name evidence="2" type="ORF">PGTUg99_026727</name>
</gene>
<sequence length="905" mass="98032">MRLDEILHNSTGPPSHYSGTDWVDSALDNLPLTPLTNSNLMTPVDDSFEFLDSNGQRCRRFPAGPNRTLAYKTMRSSVHQSYGPIDDPVAEEAQLLAAHQFRNIYVNPNRSFLTSSSTSVNTNPSGATLTPSFGTRTVQSHHSGHPSESSHQGNLVDPSNNRFHPYPSVATTSQATPKRGAQMANAELTPRGPRLNRPTRGINHSTSPTGLSTVLLDLDDEIDLLEDHSRAPLDSSRQSPQGSLVPENEEALATLPVDRTIMIDFHFHLPVREEATTARKKKTDVPKTRVYKSEAGKVTICWDVSNTDLLSFKSAVITAIVTEAGRSLAGFLERSEGVGNITWYGSIHHGGLFAASQNQQLARPGVFSAWLAACQEVGNKGRKMTCKLHQKDPKDLAENAAALAGLTKLDNPGPSAEPVFQPSTAAIDRAKINEYIGQILATYSPRPRLSGSSDKSVFVNPEKTHDANGYPPTGADSGADGPFSAKSWRVSGYPKGYPWPEGEMAGWKETLPAGEVQVPRRPEGLPSSRRGTSTSSTGRVSFQPTRYKYLVDWKGFLPAGEVQVPRRLEGHPSGRRGTGTSLTGRTPFRSTRYRYLVDWKDTLPVDEVLLVDWKDTLPVDEVQVPRRLEGSPSGRRGTCTSPAGRVSFQPEALPAGPLEGGYPRIPARIPAAADGYPPAGADADSDAQMAGKSSRISGCQLTISTHEYFVISMRVAEAWGKAMHLSPETVDLRTPPKTPVFDYITGPLESDPTPPTTIPQQPAPPYPCPPYPHGYPPPMGYHLQYPYQAAAPATQGLPPPGSPSQDRNQAHGPANAQPDSSPAPSDTEGEDNISSFLSYARVDPNSSAVRDGLAELGITHWSMFRHVQASELMTAGVPMGPARTIVVAAKRYSDRLKSRARARQA</sequence>
<evidence type="ECO:0000313" key="3">
    <source>
        <dbReference type="Proteomes" id="UP000325313"/>
    </source>
</evidence>
<name>A0A5B0P424_PUCGR</name>
<proteinExistence type="predicted"/>
<feature type="region of interest" description="Disordered" evidence="1">
    <location>
        <begin position="745"/>
        <end position="771"/>
    </location>
</feature>